<dbReference type="Proteomes" id="UP000277212">
    <property type="component" value="Unassembled WGS sequence"/>
</dbReference>
<gene>
    <name evidence="4" type="ORF">CDV36_004257</name>
</gene>
<feature type="compositionally biased region" description="Basic and acidic residues" evidence="2">
    <location>
        <begin position="183"/>
        <end position="192"/>
    </location>
</feature>
<feature type="domain" description="Alpha/beta hydrolase fold-3" evidence="3">
    <location>
        <begin position="45"/>
        <end position="167"/>
    </location>
</feature>
<dbReference type="PANTHER" id="PTHR48081">
    <property type="entry name" value="AB HYDROLASE SUPERFAMILY PROTEIN C4A8.06C"/>
    <property type="match status" value="1"/>
</dbReference>
<dbReference type="EMBL" id="NKUJ01000053">
    <property type="protein sequence ID" value="RMJ16089.1"/>
    <property type="molecule type" value="Genomic_DNA"/>
</dbReference>
<evidence type="ECO:0000256" key="1">
    <source>
        <dbReference type="ARBA" id="ARBA00022801"/>
    </source>
</evidence>
<dbReference type="InterPro" id="IPR029058">
    <property type="entry name" value="AB_hydrolase_fold"/>
</dbReference>
<dbReference type="Gene3D" id="3.40.50.1820">
    <property type="entry name" value="alpha/beta hydrolase"/>
    <property type="match status" value="1"/>
</dbReference>
<protein>
    <recommendedName>
        <fullName evidence="3">Alpha/beta hydrolase fold-3 domain-containing protein</fullName>
    </recommendedName>
</protein>
<evidence type="ECO:0000259" key="3">
    <source>
        <dbReference type="Pfam" id="PF07859"/>
    </source>
</evidence>
<dbReference type="SUPFAM" id="SSF53474">
    <property type="entry name" value="alpha/beta-Hydrolases"/>
    <property type="match status" value="1"/>
</dbReference>
<keyword evidence="1" id="KW-0378">Hydrolase</keyword>
<accession>A0A3M2SEY5</accession>
<dbReference type="Pfam" id="PF07859">
    <property type="entry name" value="Abhydrolase_3"/>
    <property type="match status" value="1"/>
</dbReference>
<reference evidence="4 5" key="1">
    <citation type="submission" date="2017-06" db="EMBL/GenBank/DDBJ databases">
        <title>Comparative genomic analysis of Ambrosia Fusariam Clade fungi.</title>
        <authorList>
            <person name="Stajich J.E."/>
            <person name="Carrillo J."/>
            <person name="Kijimoto T."/>
            <person name="Eskalen A."/>
            <person name="O'Donnell K."/>
            <person name="Kasson M."/>
        </authorList>
    </citation>
    <scope>NUCLEOTIDE SEQUENCE [LARGE SCALE GENOMIC DNA]</scope>
    <source>
        <strain evidence="4">UCR3666</strain>
    </source>
</reference>
<organism evidence="4 5">
    <name type="scientific">Fusarium kuroshium</name>
    <dbReference type="NCBI Taxonomy" id="2010991"/>
    <lineage>
        <taxon>Eukaryota</taxon>
        <taxon>Fungi</taxon>
        <taxon>Dikarya</taxon>
        <taxon>Ascomycota</taxon>
        <taxon>Pezizomycotina</taxon>
        <taxon>Sordariomycetes</taxon>
        <taxon>Hypocreomycetidae</taxon>
        <taxon>Hypocreales</taxon>
        <taxon>Nectriaceae</taxon>
        <taxon>Fusarium</taxon>
        <taxon>Fusarium solani species complex</taxon>
    </lineage>
</organism>
<proteinExistence type="predicted"/>
<feature type="region of interest" description="Disordered" evidence="2">
    <location>
        <begin position="183"/>
        <end position="203"/>
    </location>
</feature>
<comment type="caution">
    <text evidence="4">The sequence shown here is derived from an EMBL/GenBank/DDBJ whole genome shotgun (WGS) entry which is preliminary data.</text>
</comment>
<sequence>MNTFPLAGFNGYTSKTLSYKTTSDGDISVDVVYPEETDGSPSTVLIHYHGGFLIIGDRYSFMPYWLVHVCVSRKWIFVTPEYRLIPETTAHSAVEDAADAYEWVRSSLPGLLGRSIGSVLVSGSSAGGYLALTTATLAKQKPEALLPIYGMLDPAGSRYTTPGSSIFGQPVFDTKPILEQFPKKKENEDRKSISACPQTEDSANDPRFSLAAALHIDALFPDYLTGVDGLSRALAEEGIKAIPDKDKKLFPLSFGNLADLPCTFLLHGVNDSAVPIDNSVTAAEKLRAATSSEVITEFPEDAEHGFDSRIGNVNVEGKEGDKVLAVESLRRAIQFLESSVVKP</sequence>
<dbReference type="OrthoDB" id="2963168at2759"/>
<evidence type="ECO:0000313" key="5">
    <source>
        <dbReference type="Proteomes" id="UP000277212"/>
    </source>
</evidence>
<evidence type="ECO:0000256" key="2">
    <source>
        <dbReference type="SAM" id="MobiDB-lite"/>
    </source>
</evidence>
<dbReference type="PANTHER" id="PTHR48081:SF3">
    <property type="entry name" value="ALPHA_BETA HYDROLASE FOLD-3 DOMAIN-CONTAINING PROTEIN"/>
    <property type="match status" value="1"/>
</dbReference>
<dbReference type="STRING" id="2010991.A0A3M2SEY5"/>
<dbReference type="InterPro" id="IPR013094">
    <property type="entry name" value="AB_hydrolase_3"/>
</dbReference>
<evidence type="ECO:0000313" key="4">
    <source>
        <dbReference type="EMBL" id="RMJ16089.1"/>
    </source>
</evidence>
<name>A0A3M2SEY5_9HYPO</name>
<keyword evidence="5" id="KW-1185">Reference proteome</keyword>
<dbReference type="InterPro" id="IPR050300">
    <property type="entry name" value="GDXG_lipolytic_enzyme"/>
</dbReference>
<dbReference type="AlphaFoldDB" id="A0A3M2SEY5"/>
<dbReference type="GO" id="GO:0016787">
    <property type="term" value="F:hydrolase activity"/>
    <property type="evidence" value="ECO:0007669"/>
    <property type="project" value="UniProtKB-KW"/>
</dbReference>